<evidence type="ECO:0008006" key="9">
    <source>
        <dbReference type="Google" id="ProtNLM"/>
    </source>
</evidence>
<proteinExistence type="predicted"/>
<protein>
    <recommendedName>
        <fullName evidence="9">Transmembrane protein 266</fullName>
    </recommendedName>
</protein>
<dbReference type="SUPFAM" id="SSF81324">
    <property type="entry name" value="Voltage-gated potassium channels"/>
    <property type="match status" value="1"/>
</dbReference>
<dbReference type="PANTHER" id="PTHR46842">
    <property type="entry name" value="TRANSMEMBRANE PROTEIN 266"/>
    <property type="match status" value="1"/>
</dbReference>
<feature type="compositionally biased region" description="Low complexity" evidence="5">
    <location>
        <begin position="374"/>
        <end position="388"/>
    </location>
</feature>
<accession>A0A3Q3VIF4</accession>
<feature type="region of interest" description="Disordered" evidence="5">
    <location>
        <begin position="289"/>
        <end position="309"/>
    </location>
</feature>
<dbReference type="InterPro" id="IPR027359">
    <property type="entry name" value="Volt_channel_dom_sf"/>
</dbReference>
<dbReference type="GO" id="GO:0005886">
    <property type="term" value="C:plasma membrane"/>
    <property type="evidence" value="ECO:0007669"/>
    <property type="project" value="InterPro"/>
</dbReference>
<dbReference type="InterPro" id="IPR042857">
    <property type="entry name" value="TMEM266"/>
</dbReference>
<dbReference type="PANTHER" id="PTHR46842:SF1">
    <property type="entry name" value="TRANSMEMBRANE PROTEIN 266"/>
    <property type="match status" value="1"/>
</dbReference>
<evidence type="ECO:0000256" key="5">
    <source>
        <dbReference type="SAM" id="MobiDB-lite"/>
    </source>
</evidence>
<sequence>HLHPEPTCLSDLEIISQPVEDENQCLAPPVQLLSFGYRDLPLAALDLSLAGSQLLSNADEDENRDGSNWLKPCCGHRVALWQVCLLSAGFNCILVACVILVVLFLSLELLIDTKLLQFSNAFQFASIIHWISLVILSLFFSETVFRIVVLGIWDYIENKVEVFDGAVIVLSLAPMVASTVANGPSSPWDAISLIITLRIWRVKRIIDAYVLQVKVELELEIQQCEKTKVVREEQLERLNQICQEQAFEIRQLRAHLAQQDLDLAAEREAAMQIQHVWGKQGRSFQVVEGLTPGESDDEGGQRNPREPHATAVVRDDMNNYISQYYSEASSGAEASVLGVRIVTTAAIDVHLPTNPNPIQSNPLLAMERVCSAVSDGSTSMSRSSGSRTARPHGLSSHTPGSSLTDCSTAQDISLSYSSHRCCPPSFSGPKPCRDPSMVVQELLSSLSEESCLAQKGLAVDPVNLKLPSPVGSETASPELDNRINIFNRRNQEERGGRGRGCVLLQTKPLIHLQGSTTEGSLEEKYRLLGPADTPLGHVSDT</sequence>
<name>A0A3Q3VIF4_MOLML</name>
<keyword evidence="8" id="KW-1185">Reference proteome</keyword>
<dbReference type="GO" id="GO:0030425">
    <property type="term" value="C:dendrite"/>
    <property type="evidence" value="ECO:0007669"/>
    <property type="project" value="TreeGrafter"/>
</dbReference>
<dbReference type="Gene3D" id="1.20.120.350">
    <property type="entry name" value="Voltage-gated potassium channels. Chain C"/>
    <property type="match status" value="1"/>
</dbReference>
<dbReference type="GO" id="GO:0022832">
    <property type="term" value="F:voltage-gated channel activity"/>
    <property type="evidence" value="ECO:0007669"/>
    <property type="project" value="InterPro"/>
</dbReference>
<evidence type="ECO:0000256" key="2">
    <source>
        <dbReference type="ARBA" id="ARBA00022692"/>
    </source>
</evidence>
<dbReference type="Ensembl" id="ENSMMOT00000000311.1">
    <property type="protein sequence ID" value="ENSMMOP00000000306.1"/>
    <property type="gene ID" value="ENSMMOG00000000247.1"/>
</dbReference>
<keyword evidence="4 6" id="KW-0472">Membrane</keyword>
<evidence type="ECO:0000256" key="6">
    <source>
        <dbReference type="SAM" id="Phobius"/>
    </source>
</evidence>
<evidence type="ECO:0000313" key="7">
    <source>
        <dbReference type="Ensembl" id="ENSMMOP00000000306.1"/>
    </source>
</evidence>
<feature type="transmembrane region" description="Helical" evidence="6">
    <location>
        <begin position="78"/>
        <end position="107"/>
    </location>
</feature>
<feature type="region of interest" description="Disordered" evidence="5">
    <location>
        <begin position="374"/>
        <end position="404"/>
    </location>
</feature>
<reference evidence="7" key="1">
    <citation type="submission" date="2025-08" db="UniProtKB">
        <authorList>
            <consortium name="Ensembl"/>
        </authorList>
    </citation>
    <scope>IDENTIFICATION</scope>
</reference>
<dbReference type="Proteomes" id="UP000261620">
    <property type="component" value="Unplaced"/>
</dbReference>
<feature type="transmembrane region" description="Helical" evidence="6">
    <location>
        <begin position="127"/>
        <end position="150"/>
    </location>
</feature>
<evidence type="ECO:0000256" key="4">
    <source>
        <dbReference type="ARBA" id="ARBA00023136"/>
    </source>
</evidence>
<evidence type="ECO:0000313" key="8">
    <source>
        <dbReference type="Proteomes" id="UP000261620"/>
    </source>
</evidence>
<keyword evidence="2 6" id="KW-0812">Transmembrane</keyword>
<comment type="subcellular location">
    <subcellularLocation>
        <location evidence="1">Membrane</location>
        <topology evidence="1">Multi-pass membrane protein</topology>
    </subcellularLocation>
</comment>
<reference evidence="7" key="2">
    <citation type="submission" date="2025-09" db="UniProtKB">
        <authorList>
            <consortium name="Ensembl"/>
        </authorList>
    </citation>
    <scope>IDENTIFICATION</scope>
</reference>
<organism evidence="7 8">
    <name type="scientific">Mola mola</name>
    <name type="common">Ocean sunfish</name>
    <name type="synonym">Tetraodon mola</name>
    <dbReference type="NCBI Taxonomy" id="94237"/>
    <lineage>
        <taxon>Eukaryota</taxon>
        <taxon>Metazoa</taxon>
        <taxon>Chordata</taxon>
        <taxon>Craniata</taxon>
        <taxon>Vertebrata</taxon>
        <taxon>Euteleostomi</taxon>
        <taxon>Actinopterygii</taxon>
        <taxon>Neopterygii</taxon>
        <taxon>Teleostei</taxon>
        <taxon>Neoteleostei</taxon>
        <taxon>Acanthomorphata</taxon>
        <taxon>Eupercaria</taxon>
        <taxon>Tetraodontiformes</taxon>
        <taxon>Molidae</taxon>
        <taxon>Mola</taxon>
    </lineage>
</organism>
<feature type="transmembrane region" description="Helical" evidence="6">
    <location>
        <begin position="162"/>
        <end position="181"/>
    </location>
</feature>
<feature type="compositionally biased region" description="Polar residues" evidence="5">
    <location>
        <begin position="395"/>
        <end position="404"/>
    </location>
</feature>
<evidence type="ECO:0000256" key="1">
    <source>
        <dbReference type="ARBA" id="ARBA00004141"/>
    </source>
</evidence>
<keyword evidence="3 6" id="KW-1133">Transmembrane helix</keyword>
<evidence type="ECO:0000256" key="3">
    <source>
        <dbReference type="ARBA" id="ARBA00022989"/>
    </source>
</evidence>
<feature type="compositionally biased region" description="Basic and acidic residues" evidence="5">
    <location>
        <begin position="299"/>
        <end position="309"/>
    </location>
</feature>
<dbReference type="AlphaFoldDB" id="A0A3Q3VIF4"/>